<comment type="caution">
    <text evidence="2">The sequence shown here is derived from an EMBL/GenBank/DDBJ whole genome shotgun (WGS) entry which is preliminary data.</text>
</comment>
<evidence type="ECO:0000256" key="1">
    <source>
        <dbReference type="SAM" id="Phobius"/>
    </source>
</evidence>
<keyword evidence="1" id="KW-1133">Transmembrane helix</keyword>
<evidence type="ECO:0008006" key="4">
    <source>
        <dbReference type="Google" id="ProtNLM"/>
    </source>
</evidence>
<keyword evidence="1" id="KW-0812">Transmembrane</keyword>
<evidence type="ECO:0000313" key="2">
    <source>
        <dbReference type="EMBL" id="OGG12415.1"/>
    </source>
</evidence>
<proteinExistence type="predicted"/>
<feature type="transmembrane region" description="Helical" evidence="1">
    <location>
        <begin position="20"/>
        <end position="38"/>
    </location>
</feature>
<gene>
    <name evidence="2" type="ORF">A2875_01435</name>
</gene>
<reference evidence="2 3" key="1">
    <citation type="journal article" date="2016" name="Nat. Commun.">
        <title>Thousands of microbial genomes shed light on interconnected biogeochemical processes in an aquifer system.</title>
        <authorList>
            <person name="Anantharaman K."/>
            <person name="Brown C.T."/>
            <person name="Hug L.A."/>
            <person name="Sharon I."/>
            <person name="Castelle C.J."/>
            <person name="Probst A.J."/>
            <person name="Thomas B.C."/>
            <person name="Singh A."/>
            <person name="Wilkins M.J."/>
            <person name="Karaoz U."/>
            <person name="Brodie E.L."/>
            <person name="Williams K.H."/>
            <person name="Hubbard S.S."/>
            <person name="Banfield J.F."/>
        </authorList>
    </citation>
    <scope>NUCLEOTIDE SEQUENCE [LARGE SCALE GENOMIC DNA]</scope>
</reference>
<dbReference type="EMBL" id="MFJJ01000063">
    <property type="protein sequence ID" value="OGG12415.1"/>
    <property type="molecule type" value="Genomic_DNA"/>
</dbReference>
<dbReference type="Proteomes" id="UP000177416">
    <property type="component" value="Unassembled WGS sequence"/>
</dbReference>
<accession>A0A1F5ZJB8</accession>
<dbReference type="Gene3D" id="3.30.460.40">
    <property type="match status" value="1"/>
</dbReference>
<protein>
    <recommendedName>
        <fullName evidence="4">Nucleotidyltransferase family protein</fullName>
    </recommendedName>
</protein>
<organism evidence="2 3">
    <name type="scientific">Candidatus Gottesmanbacteria bacterium RIFCSPHIGHO2_01_FULL_46_14</name>
    <dbReference type="NCBI Taxonomy" id="1798380"/>
    <lineage>
        <taxon>Bacteria</taxon>
        <taxon>Candidatus Gottesmaniibacteriota</taxon>
    </lineage>
</organism>
<dbReference type="AlphaFoldDB" id="A0A1F5ZJB8"/>
<name>A0A1F5ZJB8_9BACT</name>
<sequence>MTGYYRNQVTQKSWNFLCGLVKRYSFVLIGGWAVWLYTHALKSKDIDIVVTRADLGKLGKDFPLIKNARLKKYEINQGEVHSC</sequence>
<keyword evidence="1" id="KW-0472">Membrane</keyword>
<evidence type="ECO:0000313" key="3">
    <source>
        <dbReference type="Proteomes" id="UP000177416"/>
    </source>
</evidence>